<protein>
    <submittedName>
        <fullName evidence="2">Aminotransferase class V-fold PLP-dependent enzyme</fullName>
    </submittedName>
</protein>
<dbReference type="PANTHER" id="PTHR43586:SF21">
    <property type="entry name" value="PYRIDOXAL PHOSPHATE (PLP)-DEPENDENT ASPARTATE AMINOTRANSFERASE SUPERFAMILY"/>
    <property type="match status" value="1"/>
</dbReference>
<name>A0A3M8AFM8_9MICO</name>
<evidence type="ECO:0000259" key="1">
    <source>
        <dbReference type="Pfam" id="PF00266"/>
    </source>
</evidence>
<accession>A0A3M8AFM8</accession>
<proteinExistence type="predicted"/>
<dbReference type="RefSeq" id="WP_122936767.1">
    <property type="nucleotide sequence ID" value="NZ_JBHSNT010000051.1"/>
</dbReference>
<feature type="domain" description="Aminotransferase class V" evidence="1">
    <location>
        <begin position="56"/>
        <end position="295"/>
    </location>
</feature>
<dbReference type="AlphaFoldDB" id="A0A3M8AFM8"/>
<evidence type="ECO:0000313" key="3">
    <source>
        <dbReference type="Proteomes" id="UP000275048"/>
    </source>
</evidence>
<dbReference type="Proteomes" id="UP000275048">
    <property type="component" value="Unassembled WGS sequence"/>
</dbReference>
<dbReference type="InterPro" id="IPR000192">
    <property type="entry name" value="Aminotrans_V_dom"/>
</dbReference>
<dbReference type="InterPro" id="IPR015422">
    <property type="entry name" value="PyrdxlP-dep_Trfase_small"/>
</dbReference>
<comment type="caution">
    <text evidence="2">The sequence shown here is derived from an EMBL/GenBank/DDBJ whole genome shotgun (WGS) entry which is preliminary data.</text>
</comment>
<dbReference type="Gene3D" id="3.40.640.10">
    <property type="entry name" value="Type I PLP-dependent aspartate aminotransferase-like (Major domain)"/>
    <property type="match status" value="1"/>
</dbReference>
<keyword evidence="2" id="KW-0032">Aminotransferase</keyword>
<dbReference type="SUPFAM" id="SSF53383">
    <property type="entry name" value="PLP-dependent transferases"/>
    <property type="match status" value="1"/>
</dbReference>
<dbReference type="GO" id="GO:0008483">
    <property type="term" value="F:transaminase activity"/>
    <property type="evidence" value="ECO:0007669"/>
    <property type="project" value="UniProtKB-KW"/>
</dbReference>
<dbReference type="Pfam" id="PF00266">
    <property type="entry name" value="Aminotran_5"/>
    <property type="match status" value="1"/>
</dbReference>
<organism evidence="2 3">
    <name type="scientific">Agromyces tardus</name>
    <dbReference type="NCBI Taxonomy" id="2583849"/>
    <lineage>
        <taxon>Bacteria</taxon>
        <taxon>Bacillati</taxon>
        <taxon>Actinomycetota</taxon>
        <taxon>Actinomycetes</taxon>
        <taxon>Micrococcales</taxon>
        <taxon>Microbacteriaceae</taxon>
        <taxon>Agromyces</taxon>
    </lineage>
</organism>
<dbReference type="Gene3D" id="3.90.1150.10">
    <property type="entry name" value="Aspartate Aminotransferase, domain 1"/>
    <property type="match status" value="1"/>
</dbReference>
<dbReference type="InterPro" id="IPR015421">
    <property type="entry name" value="PyrdxlP-dep_Trfase_major"/>
</dbReference>
<sequence>MQTTATPPHTGTLLPDPRFPGARGYLAACTLGIPSLATVDALERDLRTWRDGRASAAEYTGIVERARGHAAALLGTDAEHVALGSQVSVFTALAAASAPAGAEVVCVDGDFSSVVAPFLARGDLRVRHVPLDELAVAIGPSTWLVAFSLVQSATGEVADAASAIAAARTAGALTLVDTTQATGWLRTDDLGADLVVCHAYKWLSAPRGAAFLAASDRAVDELTPLTAGWYSGEDPWASCYGPELHLARGARRFEVSPAWPAWVGAEPALALAASLDIEAVRRHDVGLANAFRARLGLAASDSAIVTWPDADGSDLAALTAAGLTASGRAGRARVAFHTWNDDEDVELAARALGR</sequence>
<reference evidence="2 3" key="1">
    <citation type="submission" date="2018-10" db="EMBL/GenBank/DDBJ databases">
        <title>Isolation, diversity and antibacterial activity of antinobacteria from the wheat rhizosphere soil.</title>
        <authorList>
            <person name="Sun T."/>
        </authorList>
    </citation>
    <scope>NUCLEOTIDE SEQUENCE [LARGE SCALE GENOMIC DNA]</scope>
    <source>
        <strain evidence="2 3">SJ-23</strain>
    </source>
</reference>
<keyword evidence="3" id="KW-1185">Reference proteome</keyword>
<dbReference type="EMBL" id="RHHB01000013">
    <property type="protein sequence ID" value="RNB49941.1"/>
    <property type="molecule type" value="Genomic_DNA"/>
</dbReference>
<keyword evidence="2" id="KW-0808">Transferase</keyword>
<dbReference type="InterPro" id="IPR015424">
    <property type="entry name" value="PyrdxlP-dep_Trfase"/>
</dbReference>
<dbReference type="PANTHER" id="PTHR43586">
    <property type="entry name" value="CYSTEINE DESULFURASE"/>
    <property type="match status" value="1"/>
</dbReference>
<gene>
    <name evidence="2" type="ORF">EDM22_08975</name>
</gene>
<evidence type="ECO:0000313" key="2">
    <source>
        <dbReference type="EMBL" id="RNB49941.1"/>
    </source>
</evidence>
<dbReference type="OrthoDB" id="250246at2"/>